<comment type="caution">
    <text evidence="2">The sequence shown here is derived from an EMBL/GenBank/DDBJ whole genome shotgun (WGS) entry which is preliminary data.</text>
</comment>
<feature type="signal peptide" evidence="1">
    <location>
        <begin position="1"/>
        <end position="21"/>
    </location>
</feature>
<reference evidence="2" key="1">
    <citation type="journal article" date="2014" name="Int. J. Syst. Evol. Microbiol.">
        <title>Complete genome sequence of Corynebacterium casei LMG S-19264T (=DSM 44701T), isolated from a smear-ripened cheese.</title>
        <authorList>
            <consortium name="US DOE Joint Genome Institute (JGI-PGF)"/>
            <person name="Walter F."/>
            <person name="Albersmeier A."/>
            <person name="Kalinowski J."/>
            <person name="Ruckert C."/>
        </authorList>
    </citation>
    <scope>NUCLEOTIDE SEQUENCE</scope>
    <source>
        <strain evidence="2">KCTC 22169</strain>
    </source>
</reference>
<feature type="chain" id="PRO_5037241762" description="Outer membrane protein beta-barrel domain-containing protein" evidence="1">
    <location>
        <begin position="22"/>
        <end position="146"/>
    </location>
</feature>
<reference evidence="2" key="2">
    <citation type="submission" date="2020-09" db="EMBL/GenBank/DDBJ databases">
        <authorList>
            <person name="Sun Q."/>
            <person name="Kim S."/>
        </authorList>
    </citation>
    <scope>NUCLEOTIDE SEQUENCE</scope>
    <source>
        <strain evidence="2">KCTC 22169</strain>
    </source>
</reference>
<evidence type="ECO:0000313" key="2">
    <source>
        <dbReference type="EMBL" id="GGX59501.1"/>
    </source>
</evidence>
<dbReference type="Proteomes" id="UP000626148">
    <property type="component" value="Unassembled WGS sequence"/>
</dbReference>
<evidence type="ECO:0000313" key="3">
    <source>
        <dbReference type="Proteomes" id="UP000626148"/>
    </source>
</evidence>
<protein>
    <recommendedName>
        <fullName evidence="4">Outer membrane protein beta-barrel domain-containing protein</fullName>
    </recommendedName>
</protein>
<organism evidence="2 3">
    <name type="scientific">Saccharospirillum salsuginis</name>
    <dbReference type="NCBI Taxonomy" id="418750"/>
    <lineage>
        <taxon>Bacteria</taxon>
        <taxon>Pseudomonadati</taxon>
        <taxon>Pseudomonadota</taxon>
        <taxon>Gammaproteobacteria</taxon>
        <taxon>Oceanospirillales</taxon>
        <taxon>Saccharospirillaceae</taxon>
        <taxon>Saccharospirillum</taxon>
    </lineage>
</organism>
<proteinExistence type="predicted"/>
<evidence type="ECO:0000256" key="1">
    <source>
        <dbReference type="SAM" id="SignalP"/>
    </source>
</evidence>
<sequence>MNKRIVVTALALLALVSTASAGGRGGAEFGVASYGGGVGVIGAIGFPVRVPALQNNGLNPYGELELGVGFTEEVAFGGDASIGLLFPLDTGLDIYGSLGPGLGSDRDPSFGLAGEVGINIQINSRILFVEGGTHPGNGYFTVGLMF</sequence>
<keyword evidence="1" id="KW-0732">Signal</keyword>
<dbReference type="AlphaFoldDB" id="A0A918KE85"/>
<dbReference type="EMBL" id="BMXR01000007">
    <property type="protein sequence ID" value="GGX59501.1"/>
    <property type="molecule type" value="Genomic_DNA"/>
</dbReference>
<name>A0A918KE85_9GAMM</name>
<dbReference type="RefSeq" id="WP_189609977.1">
    <property type="nucleotide sequence ID" value="NZ_BMXR01000007.1"/>
</dbReference>
<evidence type="ECO:0008006" key="4">
    <source>
        <dbReference type="Google" id="ProtNLM"/>
    </source>
</evidence>
<gene>
    <name evidence="2" type="ORF">GCM10007392_29300</name>
</gene>
<accession>A0A918KE85</accession>
<keyword evidence="3" id="KW-1185">Reference proteome</keyword>